<dbReference type="EMBL" id="FWZT01000002">
    <property type="protein sequence ID" value="SME96118.1"/>
    <property type="molecule type" value="Genomic_DNA"/>
</dbReference>
<gene>
    <name evidence="1" type="ORF">SAMN06296036_102261</name>
</gene>
<keyword evidence="2" id="KW-1185">Reference proteome</keyword>
<evidence type="ECO:0000313" key="1">
    <source>
        <dbReference type="EMBL" id="SME96118.1"/>
    </source>
</evidence>
<organism evidence="1 2">
    <name type="scientific">Pseudobacteriovorax antillogorgiicola</name>
    <dbReference type="NCBI Taxonomy" id="1513793"/>
    <lineage>
        <taxon>Bacteria</taxon>
        <taxon>Pseudomonadati</taxon>
        <taxon>Bdellovibrionota</taxon>
        <taxon>Oligoflexia</taxon>
        <taxon>Oligoflexales</taxon>
        <taxon>Pseudobacteriovoracaceae</taxon>
        <taxon>Pseudobacteriovorax</taxon>
    </lineage>
</organism>
<accession>A0A1Y6B809</accession>
<dbReference type="Proteomes" id="UP000192907">
    <property type="component" value="Unassembled WGS sequence"/>
</dbReference>
<sequence length="106" mass="11972">MIRLMAILGFLATAPTGPKAMADEYFPNASDTDQPIFSYGMSCSRLVDLTQSEVYAVVHPNHREDFEGFCVPEDVYNCSDYNGLLYQLGTLERHDGILCRFIPRDE</sequence>
<dbReference type="AlphaFoldDB" id="A0A1Y6B809"/>
<reference evidence="2" key="1">
    <citation type="submission" date="2017-04" db="EMBL/GenBank/DDBJ databases">
        <authorList>
            <person name="Varghese N."/>
            <person name="Submissions S."/>
        </authorList>
    </citation>
    <scope>NUCLEOTIDE SEQUENCE [LARGE SCALE GENOMIC DNA]</scope>
    <source>
        <strain evidence="2">RKEM611</strain>
    </source>
</reference>
<evidence type="ECO:0000313" key="2">
    <source>
        <dbReference type="Proteomes" id="UP000192907"/>
    </source>
</evidence>
<dbReference type="RefSeq" id="WP_132315246.1">
    <property type="nucleotide sequence ID" value="NZ_FWZT01000002.1"/>
</dbReference>
<proteinExistence type="predicted"/>
<name>A0A1Y6B809_9BACT</name>
<protein>
    <submittedName>
        <fullName evidence="1">Uncharacterized protein</fullName>
    </submittedName>
</protein>